<keyword evidence="2" id="KW-1185">Reference proteome</keyword>
<name>A0A2I1DNP4_9PROT</name>
<evidence type="ECO:0000313" key="1">
    <source>
        <dbReference type="EMBL" id="PKY11514.1"/>
    </source>
</evidence>
<gene>
    <name evidence="1" type="ORF">B1757_04695</name>
</gene>
<accession>A0A2I1DNP4</accession>
<proteinExistence type="predicted"/>
<dbReference type="Pfam" id="PF13412">
    <property type="entry name" value="HTH_24"/>
    <property type="match status" value="1"/>
</dbReference>
<dbReference type="EMBL" id="MXAV01000013">
    <property type="protein sequence ID" value="PKY11514.1"/>
    <property type="molecule type" value="Genomic_DNA"/>
</dbReference>
<organism evidence="1 2">
    <name type="scientific">Acidithiobacillus marinus</name>
    <dbReference type="NCBI Taxonomy" id="187490"/>
    <lineage>
        <taxon>Bacteria</taxon>
        <taxon>Pseudomonadati</taxon>
        <taxon>Pseudomonadota</taxon>
        <taxon>Acidithiobacillia</taxon>
        <taxon>Acidithiobacillales</taxon>
        <taxon>Acidithiobacillaceae</taxon>
        <taxon>Acidithiobacillus</taxon>
    </lineage>
</organism>
<comment type="caution">
    <text evidence="1">The sequence shown here is derived from an EMBL/GenBank/DDBJ whole genome shotgun (WGS) entry which is preliminary data.</text>
</comment>
<sequence>MITSPQLLDATDLWLLHNDPDLAGVTAAQYVNRRIRQNHRTGGMLWEEAQEAGHYGLPESQDHPEFVPEFVNYLIKNKKIRKGSHNPERDQEILVAFIEDGGIRPRQLARKYGISRQAASKLLARLKPALIRLYLDYNAARKASSNSSLYPCPHVQTEPLSEAVADLRGAS</sequence>
<dbReference type="Proteomes" id="UP000234329">
    <property type="component" value="Unassembled WGS sequence"/>
</dbReference>
<protein>
    <submittedName>
        <fullName evidence="1">Uncharacterized protein</fullName>
    </submittedName>
</protein>
<evidence type="ECO:0000313" key="2">
    <source>
        <dbReference type="Proteomes" id="UP000234329"/>
    </source>
</evidence>
<dbReference type="InParanoid" id="A0A2I1DNP4"/>
<reference evidence="1 2" key="1">
    <citation type="submission" date="2017-03" db="EMBL/GenBank/DDBJ databases">
        <title>Draft genime sequence of the acidophilic sulfur-oxidizing bacterium Acidithiobacillus sp. SH, isolated from seawater.</title>
        <authorList>
            <person name="Sharmin S."/>
            <person name="Tokuhisa M."/>
            <person name="Kanao T."/>
            <person name="Kamimura K."/>
        </authorList>
    </citation>
    <scope>NUCLEOTIDE SEQUENCE [LARGE SCALE GENOMIC DNA]</scope>
    <source>
        <strain evidence="1 2">SH</strain>
    </source>
</reference>
<dbReference type="AlphaFoldDB" id="A0A2I1DNP4"/>